<evidence type="ECO:0000259" key="3">
    <source>
        <dbReference type="Pfam" id="PF02397"/>
    </source>
</evidence>
<protein>
    <recommendedName>
        <fullName evidence="3">Bacterial sugar transferase domain-containing protein</fullName>
    </recommendedName>
</protein>
<proteinExistence type="inferred from homology"/>
<evidence type="ECO:0000256" key="1">
    <source>
        <dbReference type="ARBA" id="ARBA00006464"/>
    </source>
</evidence>
<evidence type="ECO:0000313" key="4">
    <source>
        <dbReference type="EMBL" id="OGC88957.1"/>
    </source>
</evidence>
<dbReference type="Proteomes" id="UP000176568">
    <property type="component" value="Unassembled WGS sequence"/>
</dbReference>
<accession>A0A1F4Y4N5</accession>
<feature type="transmembrane region" description="Helical" evidence="2">
    <location>
        <begin position="237"/>
        <end position="261"/>
    </location>
</feature>
<evidence type="ECO:0000256" key="2">
    <source>
        <dbReference type="SAM" id="Phobius"/>
    </source>
</evidence>
<organism evidence="4 5">
    <name type="scientific">Candidatus Adlerbacteria bacterium RIFOXYC1_FULL_48_26</name>
    <dbReference type="NCBI Taxonomy" id="1797247"/>
    <lineage>
        <taxon>Bacteria</taxon>
        <taxon>Candidatus Adleribacteriota</taxon>
    </lineage>
</organism>
<dbReference type="STRING" id="1797247.A2419_01190"/>
<comment type="caution">
    <text evidence="4">The sequence shown here is derived from an EMBL/GenBank/DDBJ whole genome shotgun (WGS) entry which is preliminary data.</text>
</comment>
<comment type="similarity">
    <text evidence="1">Belongs to the bacterial sugar transferase family.</text>
</comment>
<sequence length="430" mass="49374">MLRYGGVPNEEIVRAYVGAFSVLFLVWLLVFYMAGLYSKQVLLYHSSVPQVILRTQIFNIVLAALLFFFAPGIGIAPKTSLAIYLVISLLCIFMWRLWVFPKLSKPVVRERAALLGQGPEVEEFVEEVNRNPRYPLEFVLVEKPATLIVDQFDAFAQELIEKRVTLIVVDSEHETTRSLLPAIYRLTVSDTRFQYADFHQLYEEVFDRVPLSLLRYDWFLKNITLPKNDVYAFTKRAIDIAGALVMGAITVLITPLLYILMRIEGPGPLFIAQDRLGQDGVRIKVYKFRSMRHNNSASREWTTEEKQKNPITAVGGVLRKSSLDEFPQFINILKGEMSLIGPRNDIEGLGLRLAEELPYYNVRYVVKPGLTGWAQISQKYEQGNISPQSIEETKVRLAYDFYYIKHRSTALDLVIGLKTVKRMLFRVSSW</sequence>
<feature type="transmembrane region" description="Helical" evidence="2">
    <location>
        <begin position="12"/>
        <end position="37"/>
    </location>
</feature>
<dbReference type="EMBL" id="MEXB01000001">
    <property type="protein sequence ID" value="OGC88957.1"/>
    <property type="molecule type" value="Genomic_DNA"/>
</dbReference>
<keyword evidence="2" id="KW-1133">Transmembrane helix</keyword>
<feature type="domain" description="Bacterial sugar transferase" evidence="3">
    <location>
        <begin position="235"/>
        <end position="424"/>
    </location>
</feature>
<gene>
    <name evidence="4" type="ORF">A2419_01190</name>
</gene>
<dbReference type="PANTHER" id="PTHR30576">
    <property type="entry name" value="COLANIC BIOSYNTHESIS UDP-GLUCOSE LIPID CARRIER TRANSFERASE"/>
    <property type="match status" value="1"/>
</dbReference>
<dbReference type="InterPro" id="IPR003362">
    <property type="entry name" value="Bact_transf"/>
</dbReference>
<keyword evidence="2" id="KW-0812">Transmembrane</keyword>
<dbReference type="AlphaFoldDB" id="A0A1F4Y4N5"/>
<dbReference type="GO" id="GO:0016780">
    <property type="term" value="F:phosphotransferase activity, for other substituted phosphate groups"/>
    <property type="evidence" value="ECO:0007669"/>
    <property type="project" value="TreeGrafter"/>
</dbReference>
<dbReference type="PANTHER" id="PTHR30576:SF0">
    <property type="entry name" value="UNDECAPRENYL-PHOSPHATE N-ACETYLGALACTOSAMINYL 1-PHOSPHATE TRANSFERASE-RELATED"/>
    <property type="match status" value="1"/>
</dbReference>
<keyword evidence="2" id="KW-0472">Membrane</keyword>
<reference evidence="4 5" key="1">
    <citation type="journal article" date="2016" name="Nat. Commun.">
        <title>Thousands of microbial genomes shed light on interconnected biogeochemical processes in an aquifer system.</title>
        <authorList>
            <person name="Anantharaman K."/>
            <person name="Brown C.T."/>
            <person name="Hug L.A."/>
            <person name="Sharon I."/>
            <person name="Castelle C.J."/>
            <person name="Probst A.J."/>
            <person name="Thomas B.C."/>
            <person name="Singh A."/>
            <person name="Wilkins M.J."/>
            <person name="Karaoz U."/>
            <person name="Brodie E.L."/>
            <person name="Williams K.H."/>
            <person name="Hubbard S.S."/>
            <person name="Banfield J.F."/>
        </authorList>
    </citation>
    <scope>NUCLEOTIDE SEQUENCE [LARGE SCALE GENOMIC DNA]</scope>
</reference>
<dbReference type="Pfam" id="PF02397">
    <property type="entry name" value="Bac_transf"/>
    <property type="match status" value="1"/>
</dbReference>
<feature type="transmembrane region" description="Helical" evidence="2">
    <location>
        <begin position="81"/>
        <end position="99"/>
    </location>
</feature>
<evidence type="ECO:0000313" key="5">
    <source>
        <dbReference type="Proteomes" id="UP000176568"/>
    </source>
</evidence>
<name>A0A1F4Y4N5_9BACT</name>
<feature type="transmembrane region" description="Helical" evidence="2">
    <location>
        <begin position="57"/>
        <end position="75"/>
    </location>
</feature>